<accession>A0A6P3XVX6</accession>
<evidence type="ECO:0000256" key="3">
    <source>
        <dbReference type="ARBA" id="ARBA00022737"/>
    </source>
</evidence>
<organism evidence="11 12">
    <name type="scientific">Dinoponera quadriceps</name>
    <name type="common">South American ant</name>
    <dbReference type="NCBI Taxonomy" id="609295"/>
    <lineage>
        <taxon>Eukaryota</taxon>
        <taxon>Metazoa</taxon>
        <taxon>Ecdysozoa</taxon>
        <taxon>Arthropoda</taxon>
        <taxon>Hexapoda</taxon>
        <taxon>Insecta</taxon>
        <taxon>Pterygota</taxon>
        <taxon>Neoptera</taxon>
        <taxon>Endopterygota</taxon>
        <taxon>Hymenoptera</taxon>
        <taxon>Apocrita</taxon>
        <taxon>Aculeata</taxon>
        <taxon>Formicoidea</taxon>
        <taxon>Formicidae</taxon>
        <taxon>Ponerinae</taxon>
        <taxon>Ponerini</taxon>
        <taxon>Dinoponera</taxon>
    </lineage>
</organism>
<dbReference type="GeneID" id="106748550"/>
<dbReference type="AlphaFoldDB" id="A0A6P3XVX6"/>
<dbReference type="SUPFAM" id="SSF57667">
    <property type="entry name" value="beta-beta-alpha zinc fingers"/>
    <property type="match status" value="1"/>
</dbReference>
<name>A0A6P3XVX6_DINQU</name>
<reference evidence="12" key="1">
    <citation type="submission" date="2025-08" db="UniProtKB">
        <authorList>
            <consortium name="RefSeq"/>
        </authorList>
    </citation>
    <scope>IDENTIFICATION</scope>
</reference>
<dbReference type="RefSeq" id="XP_014482695.1">
    <property type="nucleotide sequence ID" value="XM_014627209.1"/>
</dbReference>
<keyword evidence="4 9" id="KW-0863">Zinc-finger</keyword>
<comment type="similarity">
    <text evidence="8">Belongs to the snail C2H2-type zinc-finger protein family.</text>
</comment>
<comment type="subcellular location">
    <subcellularLocation>
        <location evidence="1">Nucleus</location>
    </subcellularLocation>
</comment>
<dbReference type="GO" id="GO:0000978">
    <property type="term" value="F:RNA polymerase II cis-regulatory region sequence-specific DNA binding"/>
    <property type="evidence" value="ECO:0007669"/>
    <property type="project" value="TreeGrafter"/>
</dbReference>
<dbReference type="PROSITE" id="PS00028">
    <property type="entry name" value="ZINC_FINGER_C2H2_1"/>
    <property type="match status" value="2"/>
</dbReference>
<dbReference type="GO" id="GO:0000981">
    <property type="term" value="F:DNA-binding transcription factor activity, RNA polymerase II-specific"/>
    <property type="evidence" value="ECO:0007669"/>
    <property type="project" value="TreeGrafter"/>
</dbReference>
<evidence type="ECO:0000256" key="2">
    <source>
        <dbReference type="ARBA" id="ARBA00022723"/>
    </source>
</evidence>
<evidence type="ECO:0000313" key="12">
    <source>
        <dbReference type="RefSeq" id="XP_014482695.1"/>
    </source>
</evidence>
<dbReference type="InterPro" id="IPR050527">
    <property type="entry name" value="Snail/Krueppel_Znf"/>
</dbReference>
<dbReference type="InterPro" id="IPR013087">
    <property type="entry name" value="Znf_C2H2_type"/>
</dbReference>
<dbReference type="Proteomes" id="UP000515204">
    <property type="component" value="Unplaced"/>
</dbReference>
<evidence type="ECO:0000256" key="9">
    <source>
        <dbReference type="PROSITE-ProRule" id="PRU00042"/>
    </source>
</evidence>
<evidence type="ECO:0000259" key="10">
    <source>
        <dbReference type="PROSITE" id="PS50157"/>
    </source>
</evidence>
<gene>
    <name evidence="12" type="primary">LOC106748550</name>
</gene>
<dbReference type="Pfam" id="PF00096">
    <property type="entry name" value="zf-C2H2"/>
    <property type="match status" value="3"/>
</dbReference>
<dbReference type="PANTHER" id="PTHR24388">
    <property type="entry name" value="ZINC FINGER PROTEIN"/>
    <property type="match status" value="1"/>
</dbReference>
<dbReference type="KEGG" id="dqu:106748550"/>
<keyword evidence="3" id="KW-0677">Repeat</keyword>
<dbReference type="Gene3D" id="3.30.160.60">
    <property type="entry name" value="Classic Zinc Finger"/>
    <property type="match status" value="1"/>
</dbReference>
<keyword evidence="2" id="KW-0479">Metal-binding</keyword>
<dbReference type="PROSITE" id="PS50157">
    <property type="entry name" value="ZINC_FINGER_C2H2_2"/>
    <property type="match status" value="3"/>
</dbReference>
<evidence type="ECO:0000256" key="6">
    <source>
        <dbReference type="ARBA" id="ARBA00023125"/>
    </source>
</evidence>
<dbReference type="GO" id="GO:0005634">
    <property type="term" value="C:nucleus"/>
    <property type="evidence" value="ECO:0007669"/>
    <property type="project" value="UniProtKB-SubCell"/>
</dbReference>
<evidence type="ECO:0000256" key="4">
    <source>
        <dbReference type="ARBA" id="ARBA00022771"/>
    </source>
</evidence>
<dbReference type="OrthoDB" id="10004641at2759"/>
<evidence type="ECO:0000256" key="5">
    <source>
        <dbReference type="ARBA" id="ARBA00022833"/>
    </source>
</evidence>
<keyword evidence="11" id="KW-1185">Reference proteome</keyword>
<protein>
    <submittedName>
        <fullName evidence="12">Zinc finger protein 772-like</fullName>
    </submittedName>
</protein>
<keyword evidence="6" id="KW-0238">DNA-binding</keyword>
<dbReference type="SMART" id="SM00355">
    <property type="entry name" value="ZnF_C2H2"/>
    <property type="match status" value="3"/>
</dbReference>
<evidence type="ECO:0000256" key="7">
    <source>
        <dbReference type="ARBA" id="ARBA00023242"/>
    </source>
</evidence>
<feature type="domain" description="C2H2-type" evidence="10">
    <location>
        <begin position="128"/>
        <end position="157"/>
    </location>
</feature>
<feature type="domain" description="C2H2-type" evidence="10">
    <location>
        <begin position="100"/>
        <end position="127"/>
    </location>
</feature>
<dbReference type="PANTHER" id="PTHR24388:SF54">
    <property type="entry name" value="PROTEIN ESCARGOT"/>
    <property type="match status" value="1"/>
</dbReference>
<dbReference type="InterPro" id="IPR036236">
    <property type="entry name" value="Znf_C2H2_sf"/>
</dbReference>
<evidence type="ECO:0000256" key="8">
    <source>
        <dbReference type="ARBA" id="ARBA00037948"/>
    </source>
</evidence>
<evidence type="ECO:0000313" key="11">
    <source>
        <dbReference type="Proteomes" id="UP000515204"/>
    </source>
</evidence>
<evidence type="ECO:0000256" key="1">
    <source>
        <dbReference type="ARBA" id="ARBA00004123"/>
    </source>
</evidence>
<dbReference type="GO" id="GO:0008270">
    <property type="term" value="F:zinc ion binding"/>
    <property type="evidence" value="ECO:0007669"/>
    <property type="project" value="UniProtKB-KW"/>
</dbReference>
<keyword evidence="5" id="KW-0862">Zinc</keyword>
<keyword evidence="7" id="KW-0539">Nucleus</keyword>
<proteinExistence type="inferred from homology"/>
<feature type="domain" description="C2H2-type" evidence="10">
    <location>
        <begin position="9"/>
        <end position="32"/>
    </location>
</feature>
<sequence length="157" mass="18338">MECGIEPRFACGVCGRKFKHKHHLMKHHKSIHKYIQCDESDDHSVPVMCRKIYGCKSSLRGFESRSEHSLKTSRWSAIYTHHVSLIICLSGEADQRTVVFPCKVCGKVYFRKSSMYTHLRLCGQEPKYTCVLCGKKFKYKHRLQSHLTSNVHVRRPR</sequence>